<sequence length="277" mass="32689">MCLYPFSVKNPRTGKMQTVKCGKCLECLQSQTVEWALRIVLESKQYKDNCCITLTYDNEHVPDDLQLRRRDIQLFIKSLRKKLDPLRIRVFYSGEYGEKRGRPHFHLIVFNWIPDDLQNLFIKNGEQFYVSKTVSDLWKRGNILVGALTFQTAFYCAKYLQKFKGTEKEVKPFVGMSNRPGIAYNAITYDMLKDGKIYYNGKVYPIPRYFVKVLERDRGILDSDVLELRSRRIRNLYDSIRRQGEKSLESRLEREKKLLGKESWEIYKKGIDNTPPP</sequence>
<reference evidence="2" key="1">
    <citation type="submission" date="2022-02" db="EMBL/GenBank/DDBJ databases">
        <title>Towards deciphering the DNA virus diversity associated with rodent species in the families Cricetidae and Heteromyidae.</title>
        <authorList>
            <person name="Lund M."/>
            <person name="Larsen B.B."/>
            <person name="Gryseels S."/>
            <person name="Kraberger S."/>
            <person name="Rowsey D.M."/>
            <person name="Steger L."/>
            <person name="Yule K.M."/>
            <person name="Upham N.S."/>
            <person name="Worobey M."/>
            <person name="Van Doorslaer K."/>
            <person name="Varsani A."/>
        </authorList>
    </citation>
    <scope>NUCLEOTIDE SEQUENCE</scope>
    <source>
        <strain evidence="2">NeonRodF8_56</strain>
    </source>
</reference>
<proteinExistence type="predicted"/>
<evidence type="ECO:0000313" key="2">
    <source>
        <dbReference type="EMBL" id="UPW41562.1"/>
    </source>
</evidence>
<organism evidence="2">
    <name type="scientific">Peromfec virus RodF8_56</name>
    <dbReference type="NCBI Taxonomy" id="2929384"/>
    <lineage>
        <taxon>Viruses</taxon>
        <taxon>Monodnaviria</taxon>
        <taxon>Sangervirae</taxon>
        <taxon>Phixviricota</taxon>
        <taxon>Malgrandaviricetes</taxon>
        <taxon>Petitvirales</taxon>
        <taxon>Microviridae</taxon>
    </lineage>
</organism>
<protein>
    <submittedName>
        <fullName evidence="2">Replication initiator protein</fullName>
    </submittedName>
</protein>
<dbReference type="InterPro" id="IPR056906">
    <property type="entry name" value="ORF2/G2P_dom"/>
</dbReference>
<dbReference type="EMBL" id="OM869627">
    <property type="protein sequence ID" value="UPW41562.1"/>
    <property type="molecule type" value="Genomic_DNA"/>
</dbReference>
<name>A0A976R7P1_9VIRU</name>
<evidence type="ECO:0000259" key="1">
    <source>
        <dbReference type="Pfam" id="PF23343"/>
    </source>
</evidence>
<dbReference type="Pfam" id="PF23343">
    <property type="entry name" value="REP_ORF2-G2P"/>
    <property type="match status" value="1"/>
</dbReference>
<feature type="domain" description="Replication-associated protein ORF2/G2P" evidence="1">
    <location>
        <begin position="49"/>
        <end position="163"/>
    </location>
</feature>
<accession>A0A976R7P1</accession>